<evidence type="ECO:0000256" key="3">
    <source>
        <dbReference type="ARBA" id="ARBA00022801"/>
    </source>
</evidence>
<dbReference type="PATRIC" id="fig|1291734.4.peg.1870"/>
<organism evidence="6 7">
    <name type="scientific">Lacticaseibacillus nasuensis JCM 17158</name>
    <dbReference type="NCBI Taxonomy" id="1291734"/>
    <lineage>
        <taxon>Bacteria</taxon>
        <taxon>Bacillati</taxon>
        <taxon>Bacillota</taxon>
        <taxon>Bacilli</taxon>
        <taxon>Lactobacillales</taxon>
        <taxon>Lactobacillaceae</taxon>
        <taxon>Lacticaseibacillus</taxon>
    </lineage>
</organism>
<dbReference type="CDD" id="cd10814">
    <property type="entry name" value="GH38N_AMII_SpGH38_like"/>
    <property type="match status" value="1"/>
</dbReference>
<dbReference type="Pfam" id="PF09261">
    <property type="entry name" value="Alpha-mann_mid"/>
    <property type="match status" value="1"/>
</dbReference>
<proteinExistence type="inferred from homology"/>
<dbReference type="InterPro" id="IPR037094">
    <property type="entry name" value="Glyco_hydro_38_cen_sf"/>
</dbReference>
<dbReference type="Proteomes" id="UP000051804">
    <property type="component" value="Unassembled WGS sequence"/>
</dbReference>
<dbReference type="Gene3D" id="2.70.98.30">
    <property type="entry name" value="Golgi alpha-mannosidase II, domain 4"/>
    <property type="match status" value="1"/>
</dbReference>
<dbReference type="InterPro" id="IPR011330">
    <property type="entry name" value="Glyco_hydro/deAcase_b/a-brl"/>
</dbReference>
<dbReference type="SMART" id="SM00872">
    <property type="entry name" value="Alpha-mann_mid"/>
    <property type="match status" value="1"/>
</dbReference>
<comment type="caution">
    <text evidence="6">The sequence shown here is derived from an EMBL/GenBank/DDBJ whole genome shotgun (WGS) entry which is preliminary data.</text>
</comment>
<dbReference type="GO" id="GO:0006013">
    <property type="term" value="P:mannose metabolic process"/>
    <property type="evidence" value="ECO:0007669"/>
    <property type="project" value="InterPro"/>
</dbReference>
<dbReference type="InterPro" id="IPR000602">
    <property type="entry name" value="Glyco_hydro_38_N"/>
</dbReference>
<dbReference type="Pfam" id="PF01074">
    <property type="entry name" value="Glyco_hydro_38N"/>
    <property type="match status" value="1"/>
</dbReference>
<dbReference type="GO" id="GO:0046872">
    <property type="term" value="F:metal ion binding"/>
    <property type="evidence" value="ECO:0007669"/>
    <property type="project" value="UniProtKB-KW"/>
</dbReference>
<dbReference type="Gene3D" id="3.20.110.10">
    <property type="entry name" value="Glycoside hydrolase 38, N terminal domain"/>
    <property type="match status" value="1"/>
</dbReference>
<keyword evidence="3" id="KW-0378">Hydrolase</keyword>
<dbReference type="InterPro" id="IPR028995">
    <property type="entry name" value="Glyco_hydro_57/38_cen_sf"/>
</dbReference>
<gene>
    <name evidence="6" type="ORF">FD02_GL001821</name>
</gene>
<protein>
    <submittedName>
        <fullName evidence="6">Alpha-mannosidase</fullName>
    </submittedName>
</protein>
<evidence type="ECO:0000313" key="7">
    <source>
        <dbReference type="Proteomes" id="UP000051804"/>
    </source>
</evidence>
<dbReference type="Gene3D" id="2.60.40.2220">
    <property type="match status" value="1"/>
</dbReference>
<evidence type="ECO:0000313" key="6">
    <source>
        <dbReference type="EMBL" id="KRK73987.1"/>
    </source>
</evidence>
<accession>A0A0R1JXJ5</accession>
<dbReference type="InterPro" id="IPR027291">
    <property type="entry name" value="Glyco_hydro_38_N_sf"/>
</dbReference>
<dbReference type="STRING" id="1291734.FD02_GL001821"/>
<dbReference type="GO" id="GO:0030246">
    <property type="term" value="F:carbohydrate binding"/>
    <property type="evidence" value="ECO:0007669"/>
    <property type="project" value="InterPro"/>
</dbReference>
<dbReference type="SUPFAM" id="SSF88713">
    <property type="entry name" value="Glycoside hydrolase/deacetylase"/>
    <property type="match status" value="1"/>
</dbReference>
<dbReference type="AlphaFoldDB" id="A0A0R1JXJ5"/>
<keyword evidence="4" id="KW-0326">Glycosidase</keyword>
<evidence type="ECO:0000259" key="5">
    <source>
        <dbReference type="SMART" id="SM00872"/>
    </source>
</evidence>
<dbReference type="InterPro" id="IPR041509">
    <property type="entry name" value="GH38_beta-1"/>
</dbReference>
<reference evidence="6 7" key="1">
    <citation type="journal article" date="2015" name="Genome Announc.">
        <title>Expanding the biotechnology potential of lactobacilli through comparative genomics of 213 strains and associated genera.</title>
        <authorList>
            <person name="Sun Z."/>
            <person name="Harris H.M."/>
            <person name="McCann A."/>
            <person name="Guo C."/>
            <person name="Argimon S."/>
            <person name="Zhang W."/>
            <person name="Yang X."/>
            <person name="Jeffery I.B."/>
            <person name="Cooney J.C."/>
            <person name="Kagawa T.F."/>
            <person name="Liu W."/>
            <person name="Song Y."/>
            <person name="Salvetti E."/>
            <person name="Wrobel A."/>
            <person name="Rasinkangas P."/>
            <person name="Parkhill J."/>
            <person name="Rea M.C."/>
            <person name="O'Sullivan O."/>
            <person name="Ritari J."/>
            <person name="Douillard F.P."/>
            <person name="Paul Ross R."/>
            <person name="Yang R."/>
            <person name="Briner A.E."/>
            <person name="Felis G.E."/>
            <person name="de Vos W.M."/>
            <person name="Barrangou R."/>
            <person name="Klaenhammer T.R."/>
            <person name="Caufield P.W."/>
            <person name="Cui Y."/>
            <person name="Zhang H."/>
            <person name="O'Toole P.W."/>
        </authorList>
    </citation>
    <scope>NUCLEOTIDE SEQUENCE [LARGE SCALE GENOMIC DNA]</scope>
    <source>
        <strain evidence="6 7">JCM 17158</strain>
    </source>
</reference>
<dbReference type="GO" id="GO:0004559">
    <property type="term" value="F:alpha-mannosidase activity"/>
    <property type="evidence" value="ECO:0007669"/>
    <property type="project" value="InterPro"/>
</dbReference>
<name>A0A0R1JXJ5_9LACO</name>
<dbReference type="OrthoDB" id="9764050at2"/>
<dbReference type="EMBL" id="AZDJ01000003">
    <property type="protein sequence ID" value="KRK73987.1"/>
    <property type="molecule type" value="Genomic_DNA"/>
</dbReference>
<evidence type="ECO:0000256" key="1">
    <source>
        <dbReference type="ARBA" id="ARBA00009792"/>
    </source>
</evidence>
<evidence type="ECO:0000256" key="4">
    <source>
        <dbReference type="ARBA" id="ARBA00023295"/>
    </source>
</evidence>
<keyword evidence="2" id="KW-0479">Metal-binding</keyword>
<dbReference type="Pfam" id="PF17677">
    <property type="entry name" value="Glyco_hydro38C2"/>
    <property type="match status" value="1"/>
</dbReference>
<sequence>MAKKKVFIISHSHWDREWYMAYEKHHMRLITLMDDLFHLFETDPKFDSFHLDGQTIILDDYLAVRPEKRDELAHWIKAGKLRIGPFYILQDDFLISGEANTRNTLYGLKASHQWGSPVPLGYFPDTFGNMGQTAQMMKLAHLDTAAWGRGVTPTGFNNQTSRGKFDSTYSEMWWEGPDGSKILGILFANWYSNGNEIPAEPEAAKAYWTKHLADAERYAATDNLLFMNGVDHQPVQQNLTQAIELANQLFPDYEFIHSNFPAYIKALKADLPADLSTIHGELTSQATDGWYTLANTASSRIYLKQQNVRTERLLENEAEPLLALSGTWTPTNQDRLDYAWRTLLQNNPHDSICGCSVDPVHRGMMARFENAQAVGESVRDTALAAFVGQIDTSACPAGSKPFVLLNTTGATKQEPVTVRVEYARAPFSEGKPDAQYAKLEALRKALPTLAVVDSDGHAIPSRIAHSEVRFGYDLPDHAFRVPYMALYLDVEIAPQLPAFSWATYALVAGTPTSVPAPDDVPVLENDRLRVSLAGNGELTVTDRQTGAVLPHALTFEDTGDIGNEYVYRQSADQQTVLSTGAPISDLRREHHIGGTTLRYTQTLMVPVSADAQLAHEQRAVIDMTVRTAGRSKTLVPLALHVTLTLPTVGNRLAVSVTGNNQAKDHRIRALIDTGITAAENRAESIYEVVTRDNTVPKTWQNPTHPEHQQAFVELADAKHSVVVGNYALHEYEVMQGTGTIGITLLRCIGEMGDWGYFPTPEAQCLGEFHAEFSLALTDGSDAERLAAYQADRAAQVPVLTADTGRHTGTKAATATYLTVDNPAFTVTATYHAPASDTLLVRGYNLTGQAQPVTVTVPGKSATLVDFTEEALPQAATTALRPAEIRTYAFK</sequence>
<dbReference type="InterPro" id="IPR015341">
    <property type="entry name" value="Glyco_hydro_38_cen"/>
</dbReference>
<dbReference type="GO" id="GO:0009313">
    <property type="term" value="P:oligosaccharide catabolic process"/>
    <property type="evidence" value="ECO:0007669"/>
    <property type="project" value="TreeGrafter"/>
</dbReference>
<dbReference type="RefSeq" id="WP_056950204.1">
    <property type="nucleotide sequence ID" value="NZ_AZDJ01000003.1"/>
</dbReference>
<dbReference type="PANTHER" id="PTHR46017">
    <property type="entry name" value="ALPHA-MANNOSIDASE 2C1"/>
    <property type="match status" value="1"/>
</dbReference>
<keyword evidence="7" id="KW-1185">Reference proteome</keyword>
<dbReference type="SUPFAM" id="SSF74650">
    <property type="entry name" value="Galactose mutarotase-like"/>
    <property type="match status" value="1"/>
</dbReference>
<dbReference type="PANTHER" id="PTHR46017:SF2">
    <property type="entry name" value="MANNOSYLGLYCERATE HYDROLASE"/>
    <property type="match status" value="1"/>
</dbReference>
<dbReference type="SUPFAM" id="SSF88688">
    <property type="entry name" value="Families 57/38 glycoside transferase middle domain"/>
    <property type="match status" value="1"/>
</dbReference>
<comment type="similarity">
    <text evidence="1">Belongs to the glycosyl hydrolase 38 family.</text>
</comment>
<dbReference type="InterPro" id="IPR011013">
    <property type="entry name" value="Gal_mutarotase_sf_dom"/>
</dbReference>
<dbReference type="Gene3D" id="2.60.40.2210">
    <property type="match status" value="1"/>
</dbReference>
<dbReference type="Pfam" id="PF18438">
    <property type="entry name" value="Glyco_hydro_38"/>
    <property type="match status" value="1"/>
</dbReference>
<evidence type="ECO:0000256" key="2">
    <source>
        <dbReference type="ARBA" id="ARBA00022723"/>
    </source>
</evidence>
<dbReference type="InterPro" id="IPR041147">
    <property type="entry name" value="GH38_C"/>
</dbReference>
<feature type="domain" description="Glycoside hydrolase family 38 central" evidence="5">
    <location>
        <begin position="296"/>
        <end position="368"/>
    </location>
</feature>
<dbReference type="Gene3D" id="1.20.1270.50">
    <property type="entry name" value="Glycoside hydrolase family 38, central domain"/>
    <property type="match status" value="1"/>
</dbReference>